<dbReference type="InterPro" id="IPR002656">
    <property type="entry name" value="Acyl_transf_3_dom"/>
</dbReference>
<feature type="transmembrane region" description="Helical" evidence="2">
    <location>
        <begin position="113"/>
        <end position="135"/>
    </location>
</feature>
<dbReference type="GO" id="GO:0016747">
    <property type="term" value="F:acyltransferase activity, transferring groups other than amino-acyl groups"/>
    <property type="evidence" value="ECO:0007669"/>
    <property type="project" value="InterPro"/>
</dbReference>
<sequence length="379" mass="41334">MPLPGSQRDVPAETRPDEQARQRRSDAIGIARVLCILGVVYVHAWTGLGGNGLELARGTFQENLRWVLMECFGRSAVPLLGLISGWLVMASLAERDGRRRDWAGHVGRKARTVLLPMVVWNAIALVLVSGTAWLFTLPAPVPHTLGWTIEELLILTRNPDINVQMPFLRDLFVCMVLAPALVRLPARALGLIALAAGIAQAFALGWPIFLRPSILMFFALGMIARQTGAAERVAEWPLSRAVLPFALLLPVKLALEFALADPGAMPAFVAFDLTVRIAAAFAFWRIAWAVARSDARGPLLALEPYAFFLFCAHLTLIWLFAPLIGRLTGPLGSPLYPLFLILQPLLVLGATLAVASPLSRHWPAAARVLSGGRLGRRRP</sequence>
<protein>
    <submittedName>
        <fullName evidence="4">Succinoglycan biosynthesis protein exoh</fullName>
    </submittedName>
</protein>
<feature type="transmembrane region" description="Helical" evidence="2">
    <location>
        <begin position="66"/>
        <end position="92"/>
    </location>
</feature>
<evidence type="ECO:0000313" key="5">
    <source>
        <dbReference type="Proteomes" id="UP000648075"/>
    </source>
</evidence>
<feature type="domain" description="Acyltransferase 3" evidence="3">
    <location>
        <begin position="28"/>
        <end position="356"/>
    </location>
</feature>
<gene>
    <name evidence="4" type="ORF">GCM10011614_06600</name>
</gene>
<dbReference type="Pfam" id="PF01757">
    <property type="entry name" value="Acyl_transf_3"/>
    <property type="match status" value="1"/>
</dbReference>
<name>A0A918PBB4_9SPHN</name>
<dbReference type="EMBL" id="BMZA01000001">
    <property type="protein sequence ID" value="GGY94266.1"/>
    <property type="molecule type" value="Genomic_DNA"/>
</dbReference>
<feature type="compositionally biased region" description="Basic and acidic residues" evidence="1">
    <location>
        <begin position="10"/>
        <end position="23"/>
    </location>
</feature>
<keyword evidence="5" id="KW-1185">Reference proteome</keyword>
<evidence type="ECO:0000256" key="1">
    <source>
        <dbReference type="SAM" id="MobiDB-lite"/>
    </source>
</evidence>
<keyword evidence="2" id="KW-0472">Membrane</keyword>
<accession>A0A918PBB4</accession>
<dbReference type="Proteomes" id="UP000648075">
    <property type="component" value="Unassembled WGS sequence"/>
</dbReference>
<reference evidence="4" key="2">
    <citation type="submission" date="2020-09" db="EMBL/GenBank/DDBJ databases">
        <authorList>
            <person name="Sun Q."/>
            <person name="Kim S."/>
        </authorList>
    </citation>
    <scope>NUCLEOTIDE SEQUENCE</scope>
    <source>
        <strain evidence="4">KCTC 32255</strain>
    </source>
</reference>
<keyword evidence="2" id="KW-0812">Transmembrane</keyword>
<feature type="transmembrane region" description="Helical" evidence="2">
    <location>
        <begin position="163"/>
        <end position="182"/>
    </location>
</feature>
<feature type="transmembrane region" description="Helical" evidence="2">
    <location>
        <begin position="265"/>
        <end position="284"/>
    </location>
</feature>
<dbReference type="AlphaFoldDB" id="A0A918PBB4"/>
<feature type="transmembrane region" description="Helical" evidence="2">
    <location>
        <begin position="336"/>
        <end position="355"/>
    </location>
</feature>
<comment type="caution">
    <text evidence="4">The sequence shown here is derived from an EMBL/GenBank/DDBJ whole genome shotgun (WGS) entry which is preliminary data.</text>
</comment>
<evidence type="ECO:0000256" key="2">
    <source>
        <dbReference type="SAM" id="Phobius"/>
    </source>
</evidence>
<feature type="transmembrane region" description="Helical" evidence="2">
    <location>
        <begin position="305"/>
        <end position="324"/>
    </location>
</feature>
<evidence type="ECO:0000259" key="3">
    <source>
        <dbReference type="Pfam" id="PF01757"/>
    </source>
</evidence>
<keyword evidence="2" id="KW-1133">Transmembrane helix</keyword>
<reference evidence="4" key="1">
    <citation type="journal article" date="2014" name="Int. J. Syst. Evol. Microbiol.">
        <title>Complete genome sequence of Corynebacterium casei LMG S-19264T (=DSM 44701T), isolated from a smear-ripened cheese.</title>
        <authorList>
            <consortium name="US DOE Joint Genome Institute (JGI-PGF)"/>
            <person name="Walter F."/>
            <person name="Albersmeier A."/>
            <person name="Kalinowski J."/>
            <person name="Ruckert C."/>
        </authorList>
    </citation>
    <scope>NUCLEOTIDE SEQUENCE</scope>
    <source>
        <strain evidence="4">KCTC 32255</strain>
    </source>
</reference>
<organism evidence="4 5">
    <name type="scientific">Novosphingobium colocasiae</name>
    <dbReference type="NCBI Taxonomy" id="1256513"/>
    <lineage>
        <taxon>Bacteria</taxon>
        <taxon>Pseudomonadati</taxon>
        <taxon>Pseudomonadota</taxon>
        <taxon>Alphaproteobacteria</taxon>
        <taxon>Sphingomonadales</taxon>
        <taxon>Sphingomonadaceae</taxon>
        <taxon>Novosphingobium</taxon>
    </lineage>
</organism>
<proteinExistence type="predicted"/>
<feature type="region of interest" description="Disordered" evidence="1">
    <location>
        <begin position="1"/>
        <end position="23"/>
    </location>
</feature>
<feature type="transmembrane region" description="Helical" evidence="2">
    <location>
        <begin position="189"/>
        <end position="208"/>
    </location>
</feature>
<feature type="transmembrane region" description="Helical" evidence="2">
    <location>
        <begin position="27"/>
        <end position="46"/>
    </location>
</feature>
<evidence type="ECO:0000313" key="4">
    <source>
        <dbReference type="EMBL" id="GGY94266.1"/>
    </source>
</evidence>